<keyword evidence="1" id="KW-0732">Signal</keyword>
<dbReference type="AlphaFoldDB" id="A0A851I1N1"/>
<organism evidence="2 3">
    <name type="scientific">Marinobacter adhaerens</name>
    <dbReference type="NCBI Taxonomy" id="1033846"/>
    <lineage>
        <taxon>Bacteria</taxon>
        <taxon>Pseudomonadati</taxon>
        <taxon>Pseudomonadota</taxon>
        <taxon>Gammaproteobacteria</taxon>
        <taxon>Pseudomonadales</taxon>
        <taxon>Marinobacteraceae</taxon>
        <taxon>Marinobacter</taxon>
    </lineage>
</organism>
<evidence type="ECO:0000313" key="2">
    <source>
        <dbReference type="EMBL" id="NWN92061.1"/>
    </source>
</evidence>
<protein>
    <recommendedName>
        <fullName evidence="4">Secreted protein</fullName>
    </recommendedName>
</protein>
<comment type="caution">
    <text evidence="2">The sequence shown here is derived from an EMBL/GenBank/DDBJ whole genome shotgun (WGS) entry which is preliminary data.</text>
</comment>
<keyword evidence="3" id="KW-1185">Reference proteome</keyword>
<proteinExistence type="predicted"/>
<name>A0A851I1N1_9GAMM</name>
<gene>
    <name evidence="2" type="ORF">HLV39_11210</name>
</gene>
<reference evidence="2 3" key="1">
    <citation type="submission" date="2020-03" db="EMBL/GenBank/DDBJ databases">
        <title>Metagenomic, metatranscriptomic, and metabolomic analyses revealed the key microbes and metabolic features during the fermentation of ganjang, Korean traditional soy sauce.</title>
        <authorList>
            <person name="Chun B.H."/>
            <person name="Jeon C.O."/>
        </authorList>
    </citation>
    <scope>NUCLEOTIDE SEQUENCE [LARGE SCALE GENOMIC DNA]</scope>
    <source>
        <strain evidence="2 3">KG14</strain>
    </source>
</reference>
<evidence type="ECO:0008006" key="4">
    <source>
        <dbReference type="Google" id="ProtNLM"/>
    </source>
</evidence>
<dbReference type="Proteomes" id="UP000536442">
    <property type="component" value="Unassembled WGS sequence"/>
</dbReference>
<accession>A0A851I1N1</accession>
<feature type="chain" id="PRO_5032296374" description="Secreted protein" evidence="1">
    <location>
        <begin position="23"/>
        <end position="122"/>
    </location>
</feature>
<dbReference type="Gene3D" id="1.20.58.90">
    <property type="match status" value="1"/>
</dbReference>
<dbReference type="EMBL" id="JABEVQ010000005">
    <property type="protein sequence ID" value="NWN92061.1"/>
    <property type="molecule type" value="Genomic_DNA"/>
</dbReference>
<evidence type="ECO:0000256" key="1">
    <source>
        <dbReference type="SAM" id="SignalP"/>
    </source>
</evidence>
<feature type="signal peptide" evidence="1">
    <location>
        <begin position="1"/>
        <end position="22"/>
    </location>
</feature>
<dbReference type="Pfam" id="PF20531">
    <property type="entry name" value="DUF6746"/>
    <property type="match status" value="1"/>
</dbReference>
<dbReference type="InterPro" id="IPR046634">
    <property type="entry name" value="DUF6746"/>
</dbReference>
<evidence type="ECO:0000313" key="3">
    <source>
        <dbReference type="Proteomes" id="UP000536442"/>
    </source>
</evidence>
<sequence length="122" mass="13579">MTLFRQLSFASASLLIAAPALASDNDHFKGQPADTLEQAVSNFSEYNQKLENVLAGDLTPETMNEVHQLTYTLENALEKLDDEIDDLADTLEHVHKASERADTDTVRSAGEQYLNNSRKIIK</sequence>